<evidence type="ECO:0000313" key="1">
    <source>
        <dbReference type="EMBL" id="KAF7384516.1"/>
    </source>
</evidence>
<organism evidence="1 2">
    <name type="scientific">Vespula germanica</name>
    <name type="common">German yellow jacket</name>
    <name type="synonym">Paravespula germanica</name>
    <dbReference type="NCBI Taxonomy" id="30212"/>
    <lineage>
        <taxon>Eukaryota</taxon>
        <taxon>Metazoa</taxon>
        <taxon>Ecdysozoa</taxon>
        <taxon>Arthropoda</taxon>
        <taxon>Hexapoda</taxon>
        <taxon>Insecta</taxon>
        <taxon>Pterygota</taxon>
        <taxon>Neoptera</taxon>
        <taxon>Endopterygota</taxon>
        <taxon>Hymenoptera</taxon>
        <taxon>Apocrita</taxon>
        <taxon>Aculeata</taxon>
        <taxon>Vespoidea</taxon>
        <taxon>Vespidae</taxon>
        <taxon>Vespinae</taxon>
        <taxon>Vespula</taxon>
    </lineage>
</organism>
<sequence length="102" mass="11938">MNQDSRRYTNIDYEKDDVIGQINKRFKYSQQGILDDIASSIESIAESMQSINENHSVFLEVNKALTLFLLETEKKQKERNFKEIESLSCKERLENTPSEKSM</sequence>
<dbReference type="AlphaFoldDB" id="A0A834J9N6"/>
<dbReference type="EMBL" id="JACSDZ010000017">
    <property type="protein sequence ID" value="KAF7384516.1"/>
    <property type="molecule type" value="Genomic_DNA"/>
</dbReference>
<reference evidence="1" key="1">
    <citation type="journal article" date="2020" name="G3 (Bethesda)">
        <title>High-Quality Assemblies for Three Invasive Social Wasps from the &lt;i&gt;Vespula&lt;/i&gt; Genus.</title>
        <authorList>
            <person name="Harrop T.W.R."/>
            <person name="Guhlin J."/>
            <person name="McLaughlin G.M."/>
            <person name="Permina E."/>
            <person name="Stockwell P."/>
            <person name="Gilligan J."/>
            <person name="Le Lec M.F."/>
            <person name="Gruber M.A.M."/>
            <person name="Quinn O."/>
            <person name="Lovegrove M."/>
            <person name="Duncan E.J."/>
            <person name="Remnant E.J."/>
            <person name="Van Eeckhoven J."/>
            <person name="Graham B."/>
            <person name="Knapp R.A."/>
            <person name="Langford K.W."/>
            <person name="Kronenberg Z."/>
            <person name="Press M.O."/>
            <person name="Eacker S.M."/>
            <person name="Wilson-Rankin E.E."/>
            <person name="Purcell J."/>
            <person name="Lester P.J."/>
            <person name="Dearden P.K."/>
        </authorList>
    </citation>
    <scope>NUCLEOTIDE SEQUENCE</scope>
    <source>
        <strain evidence="1">Linc-1</strain>
    </source>
</reference>
<gene>
    <name evidence="1" type="ORF">HZH68_014128</name>
</gene>
<dbReference type="Proteomes" id="UP000617340">
    <property type="component" value="Unassembled WGS sequence"/>
</dbReference>
<keyword evidence="2" id="KW-1185">Reference proteome</keyword>
<protein>
    <submittedName>
        <fullName evidence="1">Uncharacterized protein</fullName>
    </submittedName>
</protein>
<evidence type="ECO:0000313" key="2">
    <source>
        <dbReference type="Proteomes" id="UP000617340"/>
    </source>
</evidence>
<name>A0A834J9N6_VESGE</name>
<accession>A0A834J9N6</accession>
<comment type="caution">
    <text evidence="1">The sequence shown here is derived from an EMBL/GenBank/DDBJ whole genome shotgun (WGS) entry which is preliminary data.</text>
</comment>
<proteinExistence type="predicted"/>